<dbReference type="Pfam" id="PF20667">
    <property type="entry name" value="Sec10_N"/>
    <property type="match status" value="1"/>
</dbReference>
<dbReference type="PANTHER" id="PTHR12100:SF0">
    <property type="entry name" value="EXOCYST COMPLEX COMPONENT 5"/>
    <property type="match status" value="1"/>
</dbReference>
<organism evidence="7 8">
    <name type="scientific">Suillus subaureus</name>
    <dbReference type="NCBI Taxonomy" id="48587"/>
    <lineage>
        <taxon>Eukaryota</taxon>
        <taxon>Fungi</taxon>
        <taxon>Dikarya</taxon>
        <taxon>Basidiomycota</taxon>
        <taxon>Agaricomycotina</taxon>
        <taxon>Agaricomycetes</taxon>
        <taxon>Agaricomycetidae</taxon>
        <taxon>Boletales</taxon>
        <taxon>Suillineae</taxon>
        <taxon>Suillaceae</taxon>
        <taxon>Suillus</taxon>
    </lineage>
</organism>
<protein>
    <submittedName>
        <fullName evidence="7">Exocyst complex component Sec10-like protein</fullName>
    </submittedName>
</protein>
<reference evidence="7" key="1">
    <citation type="journal article" date="2020" name="New Phytol.">
        <title>Comparative genomics reveals dynamic genome evolution in host specialist ectomycorrhizal fungi.</title>
        <authorList>
            <person name="Lofgren L.A."/>
            <person name="Nguyen N.H."/>
            <person name="Vilgalys R."/>
            <person name="Ruytinx J."/>
            <person name="Liao H.L."/>
            <person name="Branco S."/>
            <person name="Kuo A."/>
            <person name="LaButti K."/>
            <person name="Lipzen A."/>
            <person name="Andreopoulos W."/>
            <person name="Pangilinan J."/>
            <person name="Riley R."/>
            <person name="Hundley H."/>
            <person name="Na H."/>
            <person name="Barry K."/>
            <person name="Grigoriev I.V."/>
            <person name="Stajich J.E."/>
            <person name="Kennedy P.G."/>
        </authorList>
    </citation>
    <scope>NUCLEOTIDE SEQUENCE</scope>
    <source>
        <strain evidence="7">MN1</strain>
    </source>
</reference>
<evidence type="ECO:0000259" key="5">
    <source>
        <dbReference type="Pfam" id="PF07393"/>
    </source>
</evidence>
<dbReference type="OrthoDB" id="125856at2759"/>
<dbReference type="GO" id="GO:0006893">
    <property type="term" value="P:Golgi to plasma membrane transport"/>
    <property type="evidence" value="ECO:0007669"/>
    <property type="project" value="TreeGrafter"/>
</dbReference>
<keyword evidence="8" id="KW-1185">Reference proteome</keyword>
<evidence type="ECO:0000256" key="4">
    <source>
        <dbReference type="ARBA" id="ARBA00023054"/>
    </source>
</evidence>
<dbReference type="Pfam" id="PF07393">
    <property type="entry name" value="Sec10_HB"/>
    <property type="match status" value="1"/>
</dbReference>
<dbReference type="EMBL" id="JABBWG010000018">
    <property type="protein sequence ID" value="KAG1815603.1"/>
    <property type="molecule type" value="Genomic_DNA"/>
</dbReference>
<dbReference type="PANTHER" id="PTHR12100">
    <property type="entry name" value="SEC10"/>
    <property type="match status" value="1"/>
</dbReference>
<name>A0A9P7JD69_9AGAM</name>
<dbReference type="Proteomes" id="UP000807769">
    <property type="component" value="Unassembled WGS sequence"/>
</dbReference>
<dbReference type="RefSeq" id="XP_041192534.1">
    <property type="nucleotide sequence ID" value="XM_041341620.1"/>
</dbReference>
<feature type="domain" description="Exocyst complex component Sec10 N-terminal" evidence="6">
    <location>
        <begin position="50"/>
        <end position="163"/>
    </location>
</feature>
<dbReference type="InterPro" id="IPR048625">
    <property type="entry name" value="Sec10_N"/>
</dbReference>
<evidence type="ECO:0000256" key="3">
    <source>
        <dbReference type="ARBA" id="ARBA00022483"/>
    </source>
</evidence>
<dbReference type="InterPro" id="IPR048627">
    <property type="entry name" value="Sec10_HB"/>
</dbReference>
<dbReference type="AlphaFoldDB" id="A0A9P7JD69"/>
<dbReference type="GeneID" id="64635636"/>
<evidence type="ECO:0000313" key="7">
    <source>
        <dbReference type="EMBL" id="KAG1815603.1"/>
    </source>
</evidence>
<proteinExistence type="inferred from homology"/>
<evidence type="ECO:0000256" key="1">
    <source>
        <dbReference type="ARBA" id="ARBA00006572"/>
    </source>
</evidence>
<keyword evidence="2" id="KW-0813">Transport</keyword>
<evidence type="ECO:0000313" key="8">
    <source>
        <dbReference type="Proteomes" id="UP000807769"/>
    </source>
</evidence>
<accession>A0A9P7JD69</accession>
<evidence type="ECO:0000256" key="2">
    <source>
        <dbReference type="ARBA" id="ARBA00022448"/>
    </source>
</evidence>
<keyword evidence="3" id="KW-0268">Exocytosis</keyword>
<dbReference type="GO" id="GO:0000145">
    <property type="term" value="C:exocyst"/>
    <property type="evidence" value="ECO:0007669"/>
    <property type="project" value="TreeGrafter"/>
</dbReference>
<dbReference type="GO" id="GO:0006887">
    <property type="term" value="P:exocytosis"/>
    <property type="evidence" value="ECO:0007669"/>
    <property type="project" value="UniProtKB-KW"/>
</dbReference>
<dbReference type="InterPro" id="IPR009976">
    <property type="entry name" value="Sec10-like"/>
</dbReference>
<comment type="caution">
    <text evidence="7">The sequence shown here is derived from an EMBL/GenBank/DDBJ whole genome shotgun (WGS) entry which is preliminary data.</text>
</comment>
<feature type="domain" description="Exocyst complex component Sec10-like alpha-helical bundle" evidence="5">
    <location>
        <begin position="173"/>
        <end position="807"/>
    </location>
</feature>
<gene>
    <name evidence="7" type="ORF">BJ212DRAFT_1505700</name>
</gene>
<sequence length="878" mass="98479">MQHFGDLDPATEEQLHLNNFEGKFDVKEFVGSISERLITQSKASSGPFDPKPFIRTFEAVVDKLISVRKDVQAKTEQMEKSVRVAEREYSKKMADLNRGFEAVGSSFSTMESKMNEVGRTAVRIGEQLESIHVERQRAQAAHDLINYYNQFSRGDTSRLDALKKEGREGRSQVAVILRRLTTVAREVDLPSGDKTRENIDKYCEKFEKDMIYLFDRCYRKGDPKLMHHCAQTLLDFNGGASCVQIYVNQHDFFMNKVRDTANHSDDLLWNTVSKPDESPPKTESGLAELFGEIRATVAQESQIVQAVFPNPPFVMQVFLQRVFAQSIQQYMEQLLTKGSSLSDLAYLRILQLVHNQTSNLVEDLKAHELPSMTPSKSSLEISEFRRVLSGAVTVSGTSTTSVVSAMLENAMAELFVPYIEGQKYLDRESKSLGELYAGLLANFTRYHMRMQKVKSSMFDRMVDRLGAAAANTTTSGSSSTSAQAAALIMRYGGISSERMQEKSSEDTVREEDGLLNIDVAEKMLKWHAEAVGRCVELTSQNDVPKNTFILLRVLAEAIGAAYLETAIESAIARLEVADPKLEPSLQPLEVLRSVDLICHLWQQYTNMALFPLAASSVTVRREMFIFNNQTVSRIEGAANTLIHRITDAIITWLSLQLSKQKKNDFKPRNDDLSFARVNTEPCVACCDILEKVRDAAIQSISGKNRETFLTEIGVSFHSLLLDHLRRYPVSATGGLMLAKDLKSYQDIVASFNIPTLHERFEFIRQLGNVFLVRPEILRSYITENYLGRIDSALLKPYLAQRSDWGQFETRFNENVDAEDVATDNASRGPKDRFKMAKLGTMVKDLEGLKLGDGISMSIPSGFTGSFSIGGRGLNNNSA</sequence>
<comment type="similarity">
    <text evidence="1">Belongs to the SEC10 family.</text>
</comment>
<keyword evidence="4" id="KW-0175">Coiled coil</keyword>
<evidence type="ECO:0000259" key="6">
    <source>
        <dbReference type="Pfam" id="PF20667"/>
    </source>
</evidence>